<sequence length="1009" mass="113070">MNEILSKHKDQENLFLNTLKILDKQYLSDNSYDLVEQQETEAINFKTSLGFFNVEKFVFEKDCKIIDKLSSVYSAIYSENATLLMKIISDGNLCSIYIGVKKNKKAAQSGKVLKGALEGNFPGITFENEDGLNANELSELNEIIFKDIKVITTVLGVPSLKNKEDDSFLQGIENLILGMQGKPFSALFIADPIAVSDIEEAKLFYESVYSELSILKEQTYNLGSNESQAFTKSSTETIGNAFSSSKSESESESRSEGKTKGTNKSKTRSPWIGKAIKNKIFGSTNLTGGTSSSTSTTDSKSTSLTNSVSESINKSIALSNSDSKTTGTTSSIQFTQENKTISNALEKLDLQFERLKKGESLGLWNVGAFFLSADRQDSVVAANIYNGIIKGEETRAEKSAVRTFEKNDANNFESLLNSVKNYEIPTIKLHEFDHYNRLASIITTNELSISMSLPHKSFIGIDVIEVAPFGNNIKVINNEKSIKVGKLYNYEKKFTANFNLDLEKFTGHVFVTGSTGSGKSNATYTIIKQLIKNDIKFMVIEPAKGEYKDVFGTRDDVTVFSTNAELSHLLQLNPFSFPKSVHIYEHIDRLIEILNSCWTMEAAMPAFLKEAVIMLYINKGWDLESSKNLIQENYFPTFKDLADLLPTLIEKSAFSAEVKGNYTGALVTRVKSMTNGLLKLMFTEKEIAPEKLFDANVIVDLSRVASSETKSLLMGILFMKLQEYRMTTSTSGNAKLKHVAIIEEAHNLIKNTSSEQSQGGANVQGKSVEMISNAIAEMRTYGQGFVLADQSPGLLDPSAIRNTNTKICLRLPFKEDRELVGKAMNLTENQINELAKLKTGVAAVYQNDWQEAVLCKFEEFKNSNKSYEFKSKEGLKTKIICFLAKQIVARRLGDEIDKEKLEKLSSSEYSNLVKQIMDDRLSEDEIAKVLFELLKVEELIKIVNSNDDANSANYWNRLFTKLLIYKWNFKQEQIEFKEINNLILKHCTSIDINFGQFYQFNRNKLLVSS</sequence>
<dbReference type="PANTHER" id="PTHR42957:SF1">
    <property type="entry name" value="HELICASE MJ1565-RELATED"/>
    <property type="match status" value="1"/>
</dbReference>
<dbReference type="SUPFAM" id="SSF52540">
    <property type="entry name" value="P-loop containing nucleoside triphosphate hydrolases"/>
    <property type="match status" value="1"/>
</dbReference>
<protein>
    <submittedName>
        <fullName evidence="3">ATP-binding protein</fullName>
    </submittedName>
</protein>
<evidence type="ECO:0000313" key="3">
    <source>
        <dbReference type="EMBL" id="MEZ7514672.1"/>
    </source>
</evidence>
<dbReference type="RefSeq" id="WP_371568673.1">
    <property type="nucleotide sequence ID" value="NZ_JASMRN010000003.1"/>
</dbReference>
<dbReference type="EMBL" id="JASMRN010000003">
    <property type="protein sequence ID" value="MEZ7514672.1"/>
    <property type="molecule type" value="Genomic_DNA"/>
</dbReference>
<dbReference type="Proteomes" id="UP001568894">
    <property type="component" value="Unassembled WGS sequence"/>
</dbReference>
<dbReference type="InterPro" id="IPR002789">
    <property type="entry name" value="HerA_central"/>
</dbReference>
<dbReference type="Gene3D" id="3.40.50.300">
    <property type="entry name" value="P-loop containing nucleotide triphosphate hydrolases"/>
    <property type="match status" value="2"/>
</dbReference>
<organism evidence="3 4">
    <name type="scientific">Flavobacterium frigidarium</name>
    <dbReference type="NCBI Taxonomy" id="99286"/>
    <lineage>
        <taxon>Bacteria</taxon>
        <taxon>Pseudomonadati</taxon>
        <taxon>Bacteroidota</taxon>
        <taxon>Flavobacteriia</taxon>
        <taxon>Flavobacteriales</taxon>
        <taxon>Flavobacteriaceae</taxon>
        <taxon>Flavobacterium</taxon>
    </lineage>
</organism>
<feature type="compositionally biased region" description="Basic and acidic residues" evidence="1">
    <location>
        <begin position="247"/>
        <end position="259"/>
    </location>
</feature>
<evidence type="ECO:0000313" key="4">
    <source>
        <dbReference type="Proteomes" id="UP001568894"/>
    </source>
</evidence>
<comment type="caution">
    <text evidence="3">The sequence shown here is derived from an EMBL/GenBank/DDBJ whole genome shotgun (WGS) entry which is preliminary data.</text>
</comment>
<feature type="domain" description="Helicase HerA central" evidence="2">
    <location>
        <begin position="482"/>
        <end position="578"/>
    </location>
</feature>
<dbReference type="GO" id="GO:0005524">
    <property type="term" value="F:ATP binding"/>
    <property type="evidence" value="ECO:0007669"/>
    <property type="project" value="UniProtKB-KW"/>
</dbReference>
<dbReference type="InterPro" id="IPR008571">
    <property type="entry name" value="HerA-like"/>
</dbReference>
<keyword evidence="3" id="KW-0547">Nucleotide-binding</keyword>
<dbReference type="Pfam" id="PF01935">
    <property type="entry name" value="DUF87"/>
    <property type="match status" value="1"/>
</dbReference>
<proteinExistence type="predicted"/>
<accession>A0ABV4KAI8</accession>
<keyword evidence="4" id="KW-1185">Reference proteome</keyword>
<keyword evidence="3" id="KW-0067">ATP-binding</keyword>
<name>A0ABV4KAI8_9FLAO</name>
<gene>
    <name evidence="3" type="ORF">QO192_05165</name>
</gene>
<feature type="region of interest" description="Disordered" evidence="1">
    <location>
        <begin position="240"/>
        <end position="268"/>
    </location>
</feature>
<dbReference type="InterPro" id="IPR027417">
    <property type="entry name" value="P-loop_NTPase"/>
</dbReference>
<dbReference type="PANTHER" id="PTHR42957">
    <property type="entry name" value="HELICASE MJ1565-RELATED"/>
    <property type="match status" value="1"/>
</dbReference>
<evidence type="ECO:0000256" key="1">
    <source>
        <dbReference type="SAM" id="MobiDB-lite"/>
    </source>
</evidence>
<evidence type="ECO:0000259" key="2">
    <source>
        <dbReference type="Pfam" id="PF01935"/>
    </source>
</evidence>
<feature type="region of interest" description="Disordered" evidence="1">
    <location>
        <begin position="287"/>
        <end position="306"/>
    </location>
</feature>
<reference evidence="3 4" key="1">
    <citation type="submission" date="2023-05" db="EMBL/GenBank/DDBJ databases">
        <title>Adaptations of aquatic viruses from atmosphere-close ecosystems of the Central Arctic Ocean.</title>
        <authorList>
            <person name="Rahlff J."/>
            <person name="Holmfeldt K."/>
        </authorList>
    </citation>
    <scope>NUCLEOTIDE SEQUENCE [LARGE SCALE GENOMIC DNA]</scope>
    <source>
        <strain evidence="3 4">Arc14</strain>
    </source>
</reference>